<dbReference type="EMBL" id="AESD01000805">
    <property type="protein sequence ID" value="EHJ10002.1"/>
    <property type="molecule type" value="Genomic_DNA"/>
</dbReference>
<keyword evidence="1 4" id="KW-0808">Transferase</keyword>
<reference evidence="4 5" key="1">
    <citation type="journal article" date="2011" name="Front. Microbiol.">
        <title>Two Strains of Crocosphaera watsonii with Highly Conserved Genomes are Distinguished by Strain-Specific Features.</title>
        <authorList>
            <person name="Bench S.R."/>
            <person name="Ilikchyan I.N."/>
            <person name="Tripp H.J."/>
            <person name="Zehr J.P."/>
        </authorList>
    </citation>
    <scope>NUCLEOTIDE SEQUENCE [LARGE SCALE GENOMIC DNA]</scope>
    <source>
        <strain evidence="4 5">WH 0003</strain>
    </source>
</reference>
<dbReference type="AlphaFoldDB" id="G5JCR9"/>
<dbReference type="Proteomes" id="UP000003477">
    <property type="component" value="Unassembled WGS sequence"/>
</dbReference>
<organism evidence="4 5">
    <name type="scientific">Crocosphaera watsonii WH 0003</name>
    <dbReference type="NCBI Taxonomy" id="423471"/>
    <lineage>
        <taxon>Bacteria</taxon>
        <taxon>Bacillati</taxon>
        <taxon>Cyanobacteriota</taxon>
        <taxon>Cyanophyceae</taxon>
        <taxon>Oscillatoriophycideae</taxon>
        <taxon>Chroococcales</taxon>
        <taxon>Aphanothecaceae</taxon>
        <taxon>Crocosphaera</taxon>
    </lineage>
</organism>
<evidence type="ECO:0000256" key="2">
    <source>
        <dbReference type="ARBA" id="ARBA00023180"/>
    </source>
</evidence>
<dbReference type="SUPFAM" id="SSF52540">
    <property type="entry name" value="P-loop containing nucleoside triphosphate hydrolases"/>
    <property type="match status" value="1"/>
</dbReference>
<sequence length="281" mass="32651">MNKLPDFFVVGAAKAGTTAICDIIATHPEICFSSVKEPNFFSTFEVTLQEISSDKLLEYQELFKCEDSEQLRGEGSVRYLNSDKALYWIHKYVPSAKIIIILRNPLERIVSLYEMYDRLGKMKLTYEEAFSENSYLVKQSILYKFIINYINTFSSKQVFIMIFDDFKKNPQQELESFYKFLGIEETFEAVVKSRNKGGLPKSKLLSFLKFRPLIEIAKGVIPNSAHTKIDNFIKDKFFQKTKLSMSKNRELANLFHSDVKSIGDLLNRDLCQEWLSIEEKE</sequence>
<dbReference type="Pfam" id="PF00685">
    <property type="entry name" value="Sulfotransfer_1"/>
    <property type="match status" value="1"/>
</dbReference>
<gene>
    <name evidence="4" type="ORF">CWATWH0003_5219</name>
</gene>
<feature type="domain" description="Sulfotransferase" evidence="3">
    <location>
        <begin position="5"/>
        <end position="193"/>
    </location>
</feature>
<dbReference type="RefSeq" id="WP_007312998.1">
    <property type="nucleotide sequence ID" value="NZ_AESD01000805.1"/>
</dbReference>
<dbReference type="Gene3D" id="3.40.50.300">
    <property type="entry name" value="P-loop containing nucleotide triphosphate hydrolases"/>
    <property type="match status" value="1"/>
</dbReference>
<keyword evidence="2" id="KW-0325">Glycoprotein</keyword>
<evidence type="ECO:0000313" key="4">
    <source>
        <dbReference type="EMBL" id="EHJ10002.1"/>
    </source>
</evidence>
<evidence type="ECO:0000256" key="1">
    <source>
        <dbReference type="ARBA" id="ARBA00022679"/>
    </source>
</evidence>
<proteinExistence type="predicted"/>
<comment type="caution">
    <text evidence="4">The sequence shown here is derived from an EMBL/GenBank/DDBJ whole genome shotgun (WGS) entry which is preliminary data.</text>
</comment>
<name>G5JCR9_CROWT</name>
<accession>G5JCR9</accession>
<dbReference type="GO" id="GO:0008146">
    <property type="term" value="F:sulfotransferase activity"/>
    <property type="evidence" value="ECO:0007669"/>
    <property type="project" value="InterPro"/>
</dbReference>
<protein>
    <submittedName>
        <fullName evidence="4">Putative deacetylase sulfotransferase</fullName>
    </submittedName>
</protein>
<dbReference type="InterPro" id="IPR027417">
    <property type="entry name" value="P-loop_NTPase"/>
</dbReference>
<evidence type="ECO:0000313" key="5">
    <source>
        <dbReference type="Proteomes" id="UP000003477"/>
    </source>
</evidence>
<evidence type="ECO:0000259" key="3">
    <source>
        <dbReference type="Pfam" id="PF00685"/>
    </source>
</evidence>
<dbReference type="GeneID" id="88768543"/>
<dbReference type="PANTHER" id="PTHR10605">
    <property type="entry name" value="HEPARAN SULFATE SULFOTRANSFERASE"/>
    <property type="match status" value="1"/>
</dbReference>
<dbReference type="InterPro" id="IPR000863">
    <property type="entry name" value="Sulfotransferase_dom"/>
</dbReference>
<dbReference type="PATRIC" id="fig|423471.3.peg.4876"/>
<dbReference type="PANTHER" id="PTHR10605:SF56">
    <property type="entry name" value="BIFUNCTIONAL HEPARAN SULFATE N-DEACETYLASE_N-SULFOTRANSFERASE"/>
    <property type="match status" value="1"/>
</dbReference>
<dbReference type="InterPro" id="IPR037359">
    <property type="entry name" value="NST/OST"/>
</dbReference>